<keyword evidence="6" id="KW-0808">Transferase</keyword>
<evidence type="ECO:0000256" key="4">
    <source>
        <dbReference type="ARBA" id="ARBA00004496"/>
    </source>
</evidence>
<evidence type="ECO:0000313" key="20">
    <source>
        <dbReference type="Ensembl" id="ENSHHUP00000072860.1"/>
    </source>
</evidence>
<evidence type="ECO:0000256" key="3">
    <source>
        <dbReference type="ARBA" id="ARBA00004389"/>
    </source>
</evidence>
<dbReference type="PANTHER" id="PTHR13947:SF11">
    <property type="entry name" value="N-ACETYLASPARTATE SYNTHETASE"/>
    <property type="match status" value="1"/>
</dbReference>
<dbReference type="InterPro" id="IPR000182">
    <property type="entry name" value="GNAT_dom"/>
</dbReference>
<reference evidence="20" key="2">
    <citation type="submission" date="2025-08" db="UniProtKB">
        <authorList>
            <consortium name="Ensembl"/>
        </authorList>
    </citation>
    <scope>IDENTIFICATION</scope>
</reference>
<proteinExistence type="inferred from homology"/>
<organism evidence="20 21">
    <name type="scientific">Hucho hucho</name>
    <name type="common">huchen</name>
    <dbReference type="NCBI Taxonomy" id="62062"/>
    <lineage>
        <taxon>Eukaryota</taxon>
        <taxon>Metazoa</taxon>
        <taxon>Chordata</taxon>
        <taxon>Craniata</taxon>
        <taxon>Vertebrata</taxon>
        <taxon>Euteleostomi</taxon>
        <taxon>Actinopterygii</taxon>
        <taxon>Neopterygii</taxon>
        <taxon>Teleostei</taxon>
        <taxon>Protacanthopterygii</taxon>
        <taxon>Salmoniformes</taxon>
        <taxon>Salmonidae</taxon>
        <taxon>Salmoninae</taxon>
        <taxon>Hucho</taxon>
    </lineage>
</organism>
<evidence type="ECO:0000256" key="17">
    <source>
        <dbReference type="ARBA" id="ARBA00049272"/>
    </source>
</evidence>
<keyword evidence="13" id="KW-0012">Acyltransferase</keyword>
<keyword evidence="21" id="KW-1185">Reference proteome</keyword>
<dbReference type="GO" id="GO:0017188">
    <property type="term" value="F:L-aspartate N-acetyltransferase activity"/>
    <property type="evidence" value="ECO:0007669"/>
    <property type="project" value="UniProtKB-EC"/>
</dbReference>
<keyword evidence="12" id="KW-0472">Membrane</keyword>
<dbReference type="InterPro" id="IPR050769">
    <property type="entry name" value="NAT_camello-type"/>
</dbReference>
<comment type="catalytic activity">
    <reaction evidence="17">
        <text>L-aspartate + acetyl-CoA = N-acetyl-L-aspartate + CoA + H(+)</text>
        <dbReference type="Rhea" id="RHEA:14165"/>
        <dbReference type="ChEBI" id="CHEBI:15378"/>
        <dbReference type="ChEBI" id="CHEBI:16953"/>
        <dbReference type="ChEBI" id="CHEBI:29991"/>
        <dbReference type="ChEBI" id="CHEBI:57287"/>
        <dbReference type="ChEBI" id="CHEBI:57288"/>
        <dbReference type="EC" id="2.3.1.17"/>
    </reaction>
    <physiologicalReaction direction="left-to-right" evidence="17">
        <dbReference type="Rhea" id="RHEA:14166"/>
    </physiologicalReaction>
</comment>
<dbReference type="GeneTree" id="ENSGT00950000182932"/>
<sequence>CFCCEMCYVCATLANEFMAMGKVYNMEDNNKVARKLKKKGNNGFRTDRVVVRKFESVDYPDVEHALYDGLMEMVPDTAFRGLKYHPESLLLYAITQSSIFRHVFCSLFYCDKIVLLTFSVRRVVLGYLERAKLTDLGDIEGHYMKTPGNSLGGILKKKSGSVVGVVVACALRGEAGTVDLHRMSVDRRCWHCGVGVALGRKVLQFAADHGYLSVVLGTTAYSPAVHQLYQTLGFRCVGVTEGYATPGVSRSVPEQLFYRVSHHHYRMDMTEETH</sequence>
<dbReference type="InterPro" id="IPR016181">
    <property type="entry name" value="Acyl_CoA_acyltransferase"/>
</dbReference>
<keyword evidence="8" id="KW-0256">Endoplasmic reticulum</keyword>
<evidence type="ECO:0000256" key="8">
    <source>
        <dbReference type="ARBA" id="ARBA00022824"/>
    </source>
</evidence>
<dbReference type="PANTHER" id="PTHR13947">
    <property type="entry name" value="GNAT FAMILY N-ACETYLTRANSFERASE"/>
    <property type="match status" value="1"/>
</dbReference>
<dbReference type="Proteomes" id="UP000314982">
    <property type="component" value="Unassembled WGS sequence"/>
</dbReference>
<evidence type="ECO:0000256" key="12">
    <source>
        <dbReference type="ARBA" id="ARBA00023136"/>
    </source>
</evidence>
<reference evidence="20" key="3">
    <citation type="submission" date="2025-09" db="UniProtKB">
        <authorList>
            <consortium name="Ensembl"/>
        </authorList>
    </citation>
    <scope>IDENTIFICATION</scope>
</reference>
<evidence type="ECO:0000256" key="5">
    <source>
        <dbReference type="ARBA" id="ARBA00022490"/>
    </source>
</evidence>
<evidence type="ECO:0000256" key="15">
    <source>
        <dbReference type="ARBA" id="ARBA00041029"/>
    </source>
</evidence>
<evidence type="ECO:0000256" key="16">
    <source>
        <dbReference type="ARBA" id="ARBA00043248"/>
    </source>
</evidence>
<comment type="subcellular location">
    <subcellularLocation>
        <location evidence="4">Cytoplasm</location>
    </subcellularLocation>
    <subcellularLocation>
        <location evidence="3">Endoplasmic reticulum membrane</location>
        <topology evidence="3">Single-pass membrane protein</topology>
    </subcellularLocation>
    <subcellularLocation>
        <location evidence="1">Microsome membrane</location>
        <topology evidence="1">Single-pass membrane protein</topology>
    </subcellularLocation>
    <subcellularLocation>
        <location evidence="2">Mitochondrion membrane</location>
        <topology evidence="2">Single-pass membrane protein</topology>
    </subcellularLocation>
</comment>
<evidence type="ECO:0000256" key="18">
    <source>
        <dbReference type="ARBA" id="ARBA00093466"/>
    </source>
</evidence>
<keyword evidence="9" id="KW-0492">Microsome</keyword>
<evidence type="ECO:0000256" key="13">
    <source>
        <dbReference type="ARBA" id="ARBA00023315"/>
    </source>
</evidence>
<dbReference type="EC" id="2.3.1.17" evidence="14"/>
<evidence type="ECO:0000313" key="21">
    <source>
        <dbReference type="Proteomes" id="UP000314982"/>
    </source>
</evidence>
<dbReference type="Gene3D" id="3.40.630.30">
    <property type="match status" value="1"/>
</dbReference>
<evidence type="ECO:0000256" key="9">
    <source>
        <dbReference type="ARBA" id="ARBA00022848"/>
    </source>
</evidence>
<evidence type="ECO:0000256" key="7">
    <source>
        <dbReference type="ARBA" id="ARBA00022692"/>
    </source>
</evidence>
<dbReference type="AlphaFoldDB" id="A0A4W5QFW2"/>
<dbReference type="GO" id="GO:0031966">
    <property type="term" value="C:mitochondrial membrane"/>
    <property type="evidence" value="ECO:0007669"/>
    <property type="project" value="UniProtKB-SubCell"/>
</dbReference>
<keyword evidence="10" id="KW-1133">Transmembrane helix</keyword>
<evidence type="ECO:0000256" key="10">
    <source>
        <dbReference type="ARBA" id="ARBA00022989"/>
    </source>
</evidence>
<evidence type="ECO:0000256" key="2">
    <source>
        <dbReference type="ARBA" id="ARBA00004304"/>
    </source>
</evidence>
<evidence type="ECO:0000256" key="1">
    <source>
        <dbReference type="ARBA" id="ARBA00004111"/>
    </source>
</evidence>
<keyword evidence="5" id="KW-0963">Cytoplasm</keyword>
<protein>
    <recommendedName>
        <fullName evidence="15">N-acetylaspartate synthetase</fullName>
        <ecNumber evidence="14">2.3.1.17</ecNumber>
    </recommendedName>
    <alternativeName>
        <fullName evidence="16">N-acetyltransferase 8-like protein</fullName>
    </alternativeName>
</protein>
<dbReference type="Pfam" id="PF00583">
    <property type="entry name" value="Acetyltransf_1"/>
    <property type="match status" value="1"/>
</dbReference>
<evidence type="ECO:0000256" key="6">
    <source>
        <dbReference type="ARBA" id="ARBA00022679"/>
    </source>
</evidence>
<name>A0A4W5QFW2_9TELE</name>
<keyword evidence="7" id="KW-0812">Transmembrane</keyword>
<evidence type="ECO:0000256" key="11">
    <source>
        <dbReference type="ARBA" id="ARBA00023128"/>
    </source>
</evidence>
<accession>A0A4W5QFW2</accession>
<feature type="domain" description="N-acetyltransferase" evidence="19">
    <location>
        <begin position="111"/>
        <end position="272"/>
    </location>
</feature>
<dbReference type="SUPFAM" id="SSF55729">
    <property type="entry name" value="Acyl-CoA N-acyltransferases (Nat)"/>
    <property type="match status" value="1"/>
</dbReference>
<dbReference type="GO" id="GO:0005789">
    <property type="term" value="C:endoplasmic reticulum membrane"/>
    <property type="evidence" value="ECO:0007669"/>
    <property type="project" value="UniProtKB-SubCell"/>
</dbReference>
<dbReference type="Ensembl" id="ENSHHUT00000075266.1">
    <property type="protein sequence ID" value="ENSHHUP00000072860.1"/>
    <property type="gene ID" value="ENSHHUG00000042765.1"/>
</dbReference>
<keyword evidence="11" id="KW-0496">Mitochondrion</keyword>
<evidence type="ECO:0000259" key="19">
    <source>
        <dbReference type="PROSITE" id="PS51186"/>
    </source>
</evidence>
<dbReference type="PROSITE" id="PS51186">
    <property type="entry name" value="GNAT"/>
    <property type="match status" value="1"/>
</dbReference>
<dbReference type="STRING" id="62062.ENSHHUP00000072860"/>
<comment type="similarity">
    <text evidence="18">Belongs to the NAT8 family.</text>
</comment>
<reference evidence="21" key="1">
    <citation type="submission" date="2018-06" db="EMBL/GenBank/DDBJ databases">
        <title>Genome assembly of Danube salmon.</title>
        <authorList>
            <person name="Macqueen D.J."/>
            <person name="Gundappa M.K."/>
        </authorList>
    </citation>
    <scope>NUCLEOTIDE SEQUENCE [LARGE SCALE GENOMIC DNA]</scope>
</reference>
<evidence type="ECO:0000256" key="14">
    <source>
        <dbReference type="ARBA" id="ARBA00039136"/>
    </source>
</evidence>